<feature type="compositionally biased region" description="Polar residues" evidence="1">
    <location>
        <begin position="1"/>
        <end position="14"/>
    </location>
</feature>
<evidence type="ECO:0000313" key="3">
    <source>
        <dbReference type="Proteomes" id="UP000230233"/>
    </source>
</evidence>
<name>A0A2G5TS29_9PELO</name>
<dbReference type="STRING" id="1611254.A0A2G5TS29"/>
<sequence length="99" mass="10868">MASTAENGSETSKLAHQPANIIGGRRVQNSGNHNHRNENPQDALREVLDSGLPAKMDRAYPTESVKRTHDKIQPATQPPFVNRGTSGGAQRFIPRKQNN</sequence>
<reference evidence="3" key="1">
    <citation type="submission" date="2017-10" db="EMBL/GenBank/DDBJ databases">
        <title>Rapid genome shrinkage in a self-fertile nematode reveals novel sperm competition proteins.</title>
        <authorList>
            <person name="Yin D."/>
            <person name="Schwarz E.M."/>
            <person name="Thomas C.G."/>
            <person name="Felde R.L."/>
            <person name="Korf I.F."/>
            <person name="Cutter A.D."/>
            <person name="Schartner C.M."/>
            <person name="Ralston E.J."/>
            <person name="Meyer B.J."/>
            <person name="Haag E.S."/>
        </authorList>
    </citation>
    <scope>NUCLEOTIDE SEQUENCE [LARGE SCALE GENOMIC DNA]</scope>
    <source>
        <strain evidence="3">JU1422</strain>
    </source>
</reference>
<comment type="caution">
    <text evidence="2">The sequence shown here is derived from an EMBL/GenBank/DDBJ whole genome shotgun (WGS) entry which is preliminary data.</text>
</comment>
<feature type="compositionally biased region" description="Basic and acidic residues" evidence="1">
    <location>
        <begin position="35"/>
        <end position="46"/>
    </location>
</feature>
<keyword evidence="3" id="KW-1185">Reference proteome</keyword>
<accession>A0A2G5TS29</accession>
<feature type="region of interest" description="Disordered" evidence="1">
    <location>
        <begin position="62"/>
        <end position="99"/>
    </location>
</feature>
<proteinExistence type="predicted"/>
<dbReference type="OrthoDB" id="5973225at2759"/>
<dbReference type="AlphaFoldDB" id="A0A2G5TS29"/>
<feature type="compositionally biased region" description="Basic and acidic residues" evidence="1">
    <location>
        <begin position="62"/>
        <end position="72"/>
    </location>
</feature>
<evidence type="ECO:0000256" key="1">
    <source>
        <dbReference type="SAM" id="MobiDB-lite"/>
    </source>
</evidence>
<evidence type="ECO:0000313" key="2">
    <source>
        <dbReference type="EMBL" id="PIC30107.1"/>
    </source>
</evidence>
<feature type="region of interest" description="Disordered" evidence="1">
    <location>
        <begin position="1"/>
        <end position="46"/>
    </location>
</feature>
<gene>
    <name evidence="2" type="primary">Cnig_chr_V.g21463</name>
    <name evidence="2" type="ORF">B9Z55_021463</name>
</gene>
<protein>
    <submittedName>
        <fullName evidence="2">Uncharacterized protein</fullName>
    </submittedName>
</protein>
<organism evidence="2 3">
    <name type="scientific">Caenorhabditis nigoni</name>
    <dbReference type="NCBI Taxonomy" id="1611254"/>
    <lineage>
        <taxon>Eukaryota</taxon>
        <taxon>Metazoa</taxon>
        <taxon>Ecdysozoa</taxon>
        <taxon>Nematoda</taxon>
        <taxon>Chromadorea</taxon>
        <taxon>Rhabditida</taxon>
        <taxon>Rhabditina</taxon>
        <taxon>Rhabditomorpha</taxon>
        <taxon>Rhabditoidea</taxon>
        <taxon>Rhabditidae</taxon>
        <taxon>Peloderinae</taxon>
        <taxon>Caenorhabditis</taxon>
    </lineage>
</organism>
<dbReference type="EMBL" id="PDUG01000005">
    <property type="protein sequence ID" value="PIC30107.1"/>
    <property type="molecule type" value="Genomic_DNA"/>
</dbReference>
<dbReference type="Proteomes" id="UP000230233">
    <property type="component" value="Chromosome V"/>
</dbReference>